<proteinExistence type="predicted"/>
<comment type="caution">
    <text evidence="1">The sequence shown here is derived from an EMBL/GenBank/DDBJ whole genome shotgun (WGS) entry which is preliminary data.</text>
</comment>
<dbReference type="Proteomes" id="UP001187531">
    <property type="component" value="Unassembled WGS sequence"/>
</dbReference>
<dbReference type="EMBL" id="JAVRJZ010000012">
    <property type="protein sequence ID" value="KAK2716040.1"/>
    <property type="molecule type" value="Genomic_DNA"/>
</dbReference>
<name>A0AA88LC74_ARTSF</name>
<evidence type="ECO:0000313" key="2">
    <source>
        <dbReference type="Proteomes" id="UP001187531"/>
    </source>
</evidence>
<reference evidence="1" key="1">
    <citation type="submission" date="2023-07" db="EMBL/GenBank/DDBJ databases">
        <title>Chromosome-level genome assembly of Artemia franciscana.</title>
        <authorList>
            <person name="Jo E."/>
        </authorList>
    </citation>
    <scope>NUCLEOTIDE SEQUENCE</scope>
    <source>
        <tissue evidence="1">Whole body</tissue>
    </source>
</reference>
<feature type="non-terminal residue" evidence="1">
    <location>
        <position position="61"/>
    </location>
</feature>
<protein>
    <submittedName>
        <fullName evidence="1">Uncharacterized protein</fullName>
    </submittedName>
</protein>
<dbReference type="AlphaFoldDB" id="A0AA88LC74"/>
<organism evidence="1 2">
    <name type="scientific">Artemia franciscana</name>
    <name type="common">Brine shrimp</name>
    <name type="synonym">Artemia sanfranciscana</name>
    <dbReference type="NCBI Taxonomy" id="6661"/>
    <lineage>
        <taxon>Eukaryota</taxon>
        <taxon>Metazoa</taxon>
        <taxon>Ecdysozoa</taxon>
        <taxon>Arthropoda</taxon>
        <taxon>Crustacea</taxon>
        <taxon>Branchiopoda</taxon>
        <taxon>Anostraca</taxon>
        <taxon>Artemiidae</taxon>
        <taxon>Artemia</taxon>
    </lineage>
</organism>
<accession>A0AA88LC74</accession>
<evidence type="ECO:0000313" key="1">
    <source>
        <dbReference type="EMBL" id="KAK2716040.1"/>
    </source>
</evidence>
<keyword evidence="2" id="KW-1185">Reference proteome</keyword>
<sequence length="61" mass="7219">MHALELKHFDVVVQHVDRESEDIGEVYHLIYFDSDQLLTIGLSYKQISDRILMAQVQHKHE</sequence>
<gene>
    <name evidence="1" type="ORF">QYM36_010572</name>
</gene>